<reference evidence="1 2" key="1">
    <citation type="submission" date="2013-03" db="EMBL/GenBank/DDBJ databases">
        <title>Assembly of a new bacterial strain Brevibacillus borstelensis AK1.</title>
        <authorList>
            <person name="Rajan I."/>
            <person name="PoliReddy D."/>
            <person name="Sugumar T."/>
            <person name="Rathinam K."/>
            <person name="Alqarawi S."/>
            <person name="Khalil A.B."/>
            <person name="Sivakumar N."/>
        </authorList>
    </citation>
    <scope>NUCLEOTIDE SEQUENCE [LARGE SCALE GENOMIC DNA]</scope>
    <source>
        <strain evidence="1 2">AK1</strain>
    </source>
</reference>
<keyword evidence="2" id="KW-1185">Reference proteome</keyword>
<proteinExistence type="predicted"/>
<evidence type="ECO:0008006" key="3">
    <source>
        <dbReference type="Google" id="ProtNLM"/>
    </source>
</evidence>
<dbReference type="Gene3D" id="3.30.70.270">
    <property type="match status" value="1"/>
</dbReference>
<dbReference type="AlphaFoldDB" id="M8DHU4"/>
<dbReference type="STRING" id="1300222.I532_09932"/>
<dbReference type="EMBL" id="APBN01000003">
    <property type="protein sequence ID" value="EMT53088.1"/>
    <property type="molecule type" value="Genomic_DNA"/>
</dbReference>
<organism evidence="1 2">
    <name type="scientific">Brevibacillus borstelensis AK1</name>
    <dbReference type="NCBI Taxonomy" id="1300222"/>
    <lineage>
        <taxon>Bacteria</taxon>
        <taxon>Bacillati</taxon>
        <taxon>Bacillota</taxon>
        <taxon>Bacilli</taxon>
        <taxon>Bacillales</taxon>
        <taxon>Paenibacillaceae</taxon>
        <taxon>Brevibacillus</taxon>
    </lineage>
</organism>
<accession>M8DHU4</accession>
<dbReference type="Proteomes" id="UP000012081">
    <property type="component" value="Unassembled WGS sequence"/>
</dbReference>
<dbReference type="InterPro" id="IPR043128">
    <property type="entry name" value="Rev_trsase/Diguanyl_cyclase"/>
</dbReference>
<dbReference type="PATRIC" id="fig|1300222.3.peg.2049"/>
<evidence type="ECO:0000313" key="1">
    <source>
        <dbReference type="EMBL" id="EMT53088.1"/>
    </source>
</evidence>
<evidence type="ECO:0000313" key="2">
    <source>
        <dbReference type="Proteomes" id="UP000012081"/>
    </source>
</evidence>
<gene>
    <name evidence="1" type="ORF">I532_09932</name>
</gene>
<dbReference type="OrthoDB" id="4986073at2"/>
<name>M8DHU4_9BACL</name>
<dbReference type="RefSeq" id="WP_003387963.1">
    <property type="nucleotide sequence ID" value="NZ_APBN01000003.1"/>
</dbReference>
<comment type="caution">
    <text evidence="1">The sequence shown here is derived from an EMBL/GenBank/DDBJ whole genome shotgun (WGS) entry which is preliminary data.</text>
</comment>
<dbReference type="GeneID" id="89501101"/>
<sequence length="431" mass="49919">MHRIGVVGPQPSVERMIDMGKAFEKDMRFYPYPYERFQETRELVKANDHQVDVWLFSGKLSYMIARQELGSAENMVHVQHTEASLYKCFLMMAKEQGRFLERVSIDELEKTQLDYALQQLEMEHRDVYLKIYDVDTNPEELLDFHLQMWREGKTDGAITCFEGIYRGLKAAGVPVYWFTPTRLEILQTFRIVAEKVRTLYFKDTQIGVEIIEIEHFDRVAEKAKSPYHLQHLELRLKEALLHLCEKLNGSLLEKGNGRYVVFSSRGAIEREIDILRETIRQLSLVSESMVAVGVGFGETVFTAEVNARRAIGQSKEKAERGIVIVQEDGTVIEAAGLESELAYSYRMQDQEFLEKLKKGNISVRTYNKIEALIRRMGWSEFTTKDLALHLHLDERNARRIVAYLCEVDLAECIGEESVSTRGRPSKIYRLK</sequence>
<protein>
    <recommendedName>
        <fullName evidence="3">Transcriptional regulator</fullName>
    </recommendedName>
</protein>